<dbReference type="Pfam" id="PF09733">
    <property type="entry name" value="VEFS-Box"/>
    <property type="match status" value="1"/>
</dbReference>
<dbReference type="InParanoid" id="A0A2T3A5C9"/>
<protein>
    <recommendedName>
        <fullName evidence="7">Polycomb protein VEFS-Box domain-containing protein</fullName>
    </recommendedName>
</protein>
<name>A0A2T3A5C9_9PEZI</name>
<feature type="domain" description="Polycomb protein VEFS-Box" evidence="7">
    <location>
        <begin position="537"/>
        <end position="620"/>
    </location>
</feature>
<keyword evidence="9" id="KW-1185">Reference proteome</keyword>
<reference evidence="8 9" key="1">
    <citation type="journal article" date="2018" name="Mycol. Prog.">
        <title>Coniella lustricola, a new species from submerged detritus.</title>
        <authorList>
            <person name="Raudabaugh D.B."/>
            <person name="Iturriaga T."/>
            <person name="Carver A."/>
            <person name="Mondo S."/>
            <person name="Pangilinan J."/>
            <person name="Lipzen A."/>
            <person name="He G."/>
            <person name="Amirebrahimi M."/>
            <person name="Grigoriev I.V."/>
            <person name="Miller A.N."/>
        </authorList>
    </citation>
    <scope>NUCLEOTIDE SEQUENCE [LARGE SCALE GENOMIC DNA]</scope>
    <source>
        <strain evidence="8 9">B22-T-1</strain>
    </source>
</reference>
<sequence length="712" mass="80444">MTSSHPPRRVLPFLHRNWLASINYHDGHHARLTNSDDDQYARPAKRRRFMEGSPDSGIVPDIDALVLHDSPVHIEPAFEINILKISHKDSSRAKASTLPNGNLSFVDKDVVTRARCKIIITTPTSTAEEPQVLYCDSQICNVRTPQDPVGISRMARVYLPQPFSVSEEKIHVERDDEAIFHLADQYMLKVELLSAGDQNWPPLNLISSAVDDNVQIPRYWTLEAEIPNILDRGRRLGVLMLRKEATSSIKTDFFLDIDVRWTTLLPSLSDSQSFNGHHDDYPAIIANGHASKESLPLTNGHANGLSNRYLTNGHAHTIDDDLEDDAEGELTPSRSLRARGSKNYNLKDLSAKAQGREPRKRSKIASFRKSNTEQVTYRLPQEALPLKEVIVDGFSCCVCNAAHQSLSLLRAHLFSHSEYDFDPMHHPTKSGILFDVACIGDDTDVSIHAKDFQLGRPLKHFDLDRYAEGDNSWAISRLGPDNDEDFGVSTQTSLHPKPLGKAIQVPKKIIVPHSTQPLFDPLSKAKLVPGTEIQPLEADETWLIQKHREIVQEFWDVDEAEKEYIQEWDAFIQSKRIASEAFIGRAVVDFVHERADWLLASDTRTREFGKHLTILIARGLDESTVKSVQDRLQEGRIQLSAEKRRGLRTHEVRRETPPKKNGCVVCGKLVRGPGLLICSNEHCLRPLYHDDCIRNVAKMPVDRPQWKCNSCI</sequence>
<evidence type="ECO:0000256" key="5">
    <source>
        <dbReference type="ARBA" id="ARBA00023015"/>
    </source>
</evidence>
<proteinExistence type="inferred from homology"/>
<evidence type="ECO:0000256" key="1">
    <source>
        <dbReference type="ARBA" id="ARBA00007416"/>
    </source>
</evidence>
<dbReference type="EMBL" id="KZ678465">
    <property type="protein sequence ID" value="PSR83122.1"/>
    <property type="molecule type" value="Genomic_DNA"/>
</dbReference>
<dbReference type="STRING" id="2025994.A0A2T3A5C9"/>
<keyword evidence="4" id="KW-0862">Zinc</keyword>
<evidence type="ECO:0000256" key="3">
    <source>
        <dbReference type="ARBA" id="ARBA00022771"/>
    </source>
</evidence>
<keyword evidence="3" id="KW-0863">Zinc-finger</keyword>
<accession>A0A2T3A5C9</accession>
<dbReference type="AlphaFoldDB" id="A0A2T3A5C9"/>
<dbReference type="GO" id="GO:0031490">
    <property type="term" value="F:chromatin DNA binding"/>
    <property type="evidence" value="ECO:0007669"/>
    <property type="project" value="TreeGrafter"/>
</dbReference>
<evidence type="ECO:0000256" key="2">
    <source>
        <dbReference type="ARBA" id="ARBA00022723"/>
    </source>
</evidence>
<dbReference type="InterPro" id="IPR011011">
    <property type="entry name" value="Znf_FYVE_PHD"/>
</dbReference>
<comment type="similarity">
    <text evidence="1">Belongs to the VEFS (VRN2-EMF2-FIS2-SU(Z)12) family.</text>
</comment>
<keyword evidence="6" id="KW-0804">Transcription</keyword>
<dbReference type="Gene3D" id="3.30.40.10">
    <property type="entry name" value="Zinc/RING finger domain, C3HC4 (zinc finger)"/>
    <property type="match status" value="1"/>
</dbReference>
<dbReference type="CDD" id="cd21552">
    <property type="entry name" value="VEFS-box_ctSUZ12-like"/>
    <property type="match status" value="1"/>
</dbReference>
<evidence type="ECO:0000256" key="4">
    <source>
        <dbReference type="ARBA" id="ARBA00022833"/>
    </source>
</evidence>
<evidence type="ECO:0000313" key="8">
    <source>
        <dbReference type="EMBL" id="PSR83122.1"/>
    </source>
</evidence>
<evidence type="ECO:0000313" key="9">
    <source>
        <dbReference type="Proteomes" id="UP000241462"/>
    </source>
</evidence>
<dbReference type="OrthoDB" id="166746at2759"/>
<organism evidence="8 9">
    <name type="scientific">Coniella lustricola</name>
    <dbReference type="NCBI Taxonomy" id="2025994"/>
    <lineage>
        <taxon>Eukaryota</taxon>
        <taxon>Fungi</taxon>
        <taxon>Dikarya</taxon>
        <taxon>Ascomycota</taxon>
        <taxon>Pezizomycotina</taxon>
        <taxon>Sordariomycetes</taxon>
        <taxon>Sordariomycetidae</taxon>
        <taxon>Diaporthales</taxon>
        <taxon>Schizoparmaceae</taxon>
        <taxon>Coniella</taxon>
    </lineage>
</organism>
<keyword evidence="2" id="KW-0479">Metal-binding</keyword>
<evidence type="ECO:0000256" key="6">
    <source>
        <dbReference type="ARBA" id="ARBA00023163"/>
    </source>
</evidence>
<dbReference type="InterPro" id="IPR019135">
    <property type="entry name" value="Polycomb_protein_VEFS-Box"/>
</dbReference>
<dbReference type="GO" id="GO:0008270">
    <property type="term" value="F:zinc ion binding"/>
    <property type="evidence" value="ECO:0007669"/>
    <property type="project" value="UniProtKB-KW"/>
</dbReference>
<dbReference type="Proteomes" id="UP000241462">
    <property type="component" value="Unassembled WGS sequence"/>
</dbReference>
<dbReference type="CDD" id="cd15489">
    <property type="entry name" value="PHD_SF"/>
    <property type="match status" value="1"/>
</dbReference>
<dbReference type="PANTHER" id="PTHR22597">
    <property type="entry name" value="POLYCOMB GROUP PROTEIN"/>
    <property type="match status" value="1"/>
</dbReference>
<keyword evidence="5" id="KW-0805">Transcription regulation</keyword>
<dbReference type="PANTHER" id="PTHR22597:SF0">
    <property type="entry name" value="POLYCOMB PROTEIN SUZ12"/>
    <property type="match status" value="1"/>
</dbReference>
<dbReference type="GO" id="GO:0016586">
    <property type="term" value="C:RSC-type complex"/>
    <property type="evidence" value="ECO:0007669"/>
    <property type="project" value="TreeGrafter"/>
</dbReference>
<dbReference type="SUPFAM" id="SSF57903">
    <property type="entry name" value="FYVE/PHD zinc finger"/>
    <property type="match status" value="1"/>
</dbReference>
<dbReference type="InterPro" id="IPR013083">
    <property type="entry name" value="Znf_RING/FYVE/PHD"/>
</dbReference>
<gene>
    <name evidence="8" type="ORF">BD289DRAFT_370383</name>
</gene>
<evidence type="ECO:0000259" key="7">
    <source>
        <dbReference type="Pfam" id="PF09733"/>
    </source>
</evidence>